<dbReference type="GO" id="GO:0005524">
    <property type="term" value="F:ATP binding"/>
    <property type="evidence" value="ECO:0007669"/>
    <property type="project" value="InterPro"/>
</dbReference>
<dbReference type="Gramene" id="Pp3c14_400V3.1">
    <property type="protein sequence ID" value="Pp3c14_400V3.1"/>
    <property type="gene ID" value="Pp3c14_400"/>
</dbReference>
<feature type="domain" description="Protein kinase" evidence="1">
    <location>
        <begin position="254"/>
        <end position="572"/>
    </location>
</feature>
<reference evidence="3" key="3">
    <citation type="submission" date="2020-12" db="UniProtKB">
        <authorList>
            <consortium name="EnsemblPlants"/>
        </authorList>
    </citation>
    <scope>IDENTIFICATION</scope>
</reference>
<protein>
    <recommendedName>
        <fullName evidence="1">Protein kinase domain-containing protein</fullName>
    </recommendedName>
</protein>
<evidence type="ECO:0000313" key="4">
    <source>
        <dbReference type="Proteomes" id="UP000006727"/>
    </source>
</evidence>
<dbReference type="AlphaFoldDB" id="A0A2K1JFX2"/>
<dbReference type="PROSITE" id="PS50011">
    <property type="entry name" value="PROTEIN_KINASE_DOM"/>
    <property type="match status" value="1"/>
</dbReference>
<accession>A0A2K1JFX2</accession>
<dbReference type="InterPro" id="IPR001245">
    <property type="entry name" value="Ser-Thr/Tyr_kinase_cat_dom"/>
</dbReference>
<dbReference type="InterPro" id="IPR011009">
    <property type="entry name" value="Kinase-like_dom_sf"/>
</dbReference>
<proteinExistence type="predicted"/>
<evidence type="ECO:0000313" key="3">
    <source>
        <dbReference type="EnsemblPlants" id="Pp3c14_400V3.1"/>
    </source>
</evidence>
<evidence type="ECO:0000259" key="1">
    <source>
        <dbReference type="PROSITE" id="PS50011"/>
    </source>
</evidence>
<name>A0A2K1JFX2_PHYPA</name>
<dbReference type="Pfam" id="PF07714">
    <property type="entry name" value="PK_Tyr_Ser-Thr"/>
    <property type="match status" value="1"/>
</dbReference>
<reference evidence="2 4" key="1">
    <citation type="journal article" date="2008" name="Science">
        <title>The Physcomitrella genome reveals evolutionary insights into the conquest of land by plants.</title>
        <authorList>
            <person name="Rensing S."/>
            <person name="Lang D."/>
            <person name="Zimmer A."/>
            <person name="Terry A."/>
            <person name="Salamov A."/>
            <person name="Shapiro H."/>
            <person name="Nishiyama T."/>
            <person name="Perroud P.-F."/>
            <person name="Lindquist E."/>
            <person name="Kamisugi Y."/>
            <person name="Tanahashi T."/>
            <person name="Sakakibara K."/>
            <person name="Fujita T."/>
            <person name="Oishi K."/>
            <person name="Shin-I T."/>
            <person name="Kuroki Y."/>
            <person name="Toyoda A."/>
            <person name="Suzuki Y."/>
            <person name="Hashimoto A."/>
            <person name="Yamaguchi K."/>
            <person name="Sugano A."/>
            <person name="Kohara Y."/>
            <person name="Fujiyama A."/>
            <person name="Anterola A."/>
            <person name="Aoki S."/>
            <person name="Ashton N."/>
            <person name="Barbazuk W.B."/>
            <person name="Barker E."/>
            <person name="Bennetzen J."/>
            <person name="Bezanilla M."/>
            <person name="Blankenship R."/>
            <person name="Cho S.H."/>
            <person name="Dutcher S."/>
            <person name="Estelle M."/>
            <person name="Fawcett J.A."/>
            <person name="Gundlach H."/>
            <person name="Hanada K."/>
            <person name="Heyl A."/>
            <person name="Hicks K.A."/>
            <person name="Hugh J."/>
            <person name="Lohr M."/>
            <person name="Mayer K."/>
            <person name="Melkozernov A."/>
            <person name="Murata T."/>
            <person name="Nelson D."/>
            <person name="Pils B."/>
            <person name="Prigge M."/>
            <person name="Reiss B."/>
            <person name="Renner T."/>
            <person name="Rombauts S."/>
            <person name="Rushton P."/>
            <person name="Sanderfoot A."/>
            <person name="Schween G."/>
            <person name="Shiu S.-H."/>
            <person name="Stueber K."/>
            <person name="Theodoulou F.L."/>
            <person name="Tu H."/>
            <person name="Van de Peer Y."/>
            <person name="Verrier P.J."/>
            <person name="Waters E."/>
            <person name="Wood A."/>
            <person name="Yang L."/>
            <person name="Cove D."/>
            <person name="Cuming A."/>
            <person name="Hasebe M."/>
            <person name="Lucas S."/>
            <person name="Mishler D.B."/>
            <person name="Reski R."/>
            <person name="Grigoriev I."/>
            <person name="Quatrano R.S."/>
            <person name="Boore J.L."/>
        </authorList>
    </citation>
    <scope>NUCLEOTIDE SEQUENCE [LARGE SCALE GENOMIC DNA]</scope>
    <source>
        <strain evidence="3 4">cv. Gransden 2004</strain>
    </source>
</reference>
<dbReference type="GO" id="GO:0004672">
    <property type="term" value="F:protein kinase activity"/>
    <property type="evidence" value="ECO:0007669"/>
    <property type="project" value="InterPro"/>
</dbReference>
<dbReference type="PANTHER" id="PTHR44329">
    <property type="entry name" value="SERINE/THREONINE-PROTEIN KINASE TNNI3K-RELATED"/>
    <property type="match status" value="1"/>
</dbReference>
<dbReference type="Proteomes" id="UP000006727">
    <property type="component" value="Chromosome 14"/>
</dbReference>
<dbReference type="EMBL" id="ABEU02000014">
    <property type="protein sequence ID" value="PNR40431.1"/>
    <property type="molecule type" value="Genomic_DNA"/>
</dbReference>
<reference evidence="2 4" key="2">
    <citation type="journal article" date="2018" name="Plant J.">
        <title>The Physcomitrella patens chromosome-scale assembly reveals moss genome structure and evolution.</title>
        <authorList>
            <person name="Lang D."/>
            <person name="Ullrich K.K."/>
            <person name="Murat F."/>
            <person name="Fuchs J."/>
            <person name="Jenkins J."/>
            <person name="Haas F.B."/>
            <person name="Piednoel M."/>
            <person name="Gundlach H."/>
            <person name="Van Bel M."/>
            <person name="Meyberg R."/>
            <person name="Vives C."/>
            <person name="Morata J."/>
            <person name="Symeonidi A."/>
            <person name="Hiss M."/>
            <person name="Muchero W."/>
            <person name="Kamisugi Y."/>
            <person name="Saleh O."/>
            <person name="Blanc G."/>
            <person name="Decker E.L."/>
            <person name="van Gessel N."/>
            <person name="Grimwood J."/>
            <person name="Hayes R.D."/>
            <person name="Graham S.W."/>
            <person name="Gunter L.E."/>
            <person name="McDaniel S.F."/>
            <person name="Hoernstein S.N.W."/>
            <person name="Larsson A."/>
            <person name="Li F.W."/>
            <person name="Perroud P.F."/>
            <person name="Phillips J."/>
            <person name="Ranjan P."/>
            <person name="Rokshar D.S."/>
            <person name="Rothfels C.J."/>
            <person name="Schneider L."/>
            <person name="Shu S."/>
            <person name="Stevenson D.W."/>
            <person name="Thummler F."/>
            <person name="Tillich M."/>
            <person name="Villarreal Aguilar J.C."/>
            <person name="Widiez T."/>
            <person name="Wong G.K."/>
            <person name="Wymore A."/>
            <person name="Zhang Y."/>
            <person name="Zimmer A.D."/>
            <person name="Quatrano R.S."/>
            <person name="Mayer K.F.X."/>
            <person name="Goodstein D."/>
            <person name="Casacuberta J.M."/>
            <person name="Vandepoele K."/>
            <person name="Reski R."/>
            <person name="Cuming A.C."/>
            <person name="Tuskan G.A."/>
            <person name="Maumus F."/>
            <person name="Salse J."/>
            <person name="Schmutz J."/>
            <person name="Rensing S.A."/>
        </authorList>
    </citation>
    <scope>NUCLEOTIDE SEQUENCE [LARGE SCALE GENOMIC DNA]</scope>
    <source>
        <strain evidence="3 4">cv. Gransden 2004</strain>
    </source>
</reference>
<dbReference type="SUPFAM" id="SSF56112">
    <property type="entry name" value="Protein kinase-like (PK-like)"/>
    <property type="match status" value="1"/>
</dbReference>
<dbReference type="Pfam" id="PF00069">
    <property type="entry name" value="Pkinase"/>
    <property type="match status" value="1"/>
</dbReference>
<dbReference type="InterPro" id="IPR051681">
    <property type="entry name" value="Ser/Thr_Kinases-Pseudokinases"/>
</dbReference>
<dbReference type="InterPro" id="IPR000719">
    <property type="entry name" value="Prot_kinase_dom"/>
</dbReference>
<sequence>MAFEFPTCRPPNCPASNLPAPWFPNVPSLRSQKSDQRLKLYLSGNCDPTAHDGGASGLRCPYNILASVTFKLHNSDQKPVLRNSPPRINARQCALLAKKASETLLVVGEFEGIIRQQERLLEGSERSSITPYWNVVATELHQVLKAAESHTRDCCCSGGNWLKLEITQGNLKETFARLLSELEWHTWVLCSPWDETGNISNKKEKCDGNLRFTDNFLLCHVCDPEVCKPNLQYYLAGKLLEKLDAENRDTSGDLPTGRRLGSGAFALVRETEWLGQRFAQKAFFDSSVDKDFKDEIAAVIGLHHPNIVHVDCCSEAGPEDTELEQHDLSIVMELMYKSLYTLLHRDLRKPPFSIVQAADLILQIAEGLRYLHSRNLIHRGLKALNILKLDVYSFAIVWYEILTGDEPFADVLKTEVLARVKAGLRANLPDGVPGRLAVLMQECWNGDPLLRPNFAAICTELRFIKGLLLHVVYLIPVVTKFKIINIDGSFEYLAQIQGSVSTSVNLPSLTVVQTLMFHTNNNTYGHFGRVQEMGISETKFKSDYGRIVGYYSQKISMAWSDTWYHYKSSIFF</sequence>
<dbReference type="InterPro" id="IPR036404">
    <property type="entry name" value="Jacalin-like_lectin_dom_sf"/>
</dbReference>
<dbReference type="InterPro" id="IPR001229">
    <property type="entry name" value="Jacalin-like_lectin_dom"/>
</dbReference>
<dbReference type="PANTHER" id="PTHR44329:SF260">
    <property type="entry name" value="PROTEIN KINASE DOMAIN-CONTAINING PROTEIN"/>
    <property type="match status" value="1"/>
</dbReference>
<dbReference type="Pfam" id="PF01419">
    <property type="entry name" value="Jacalin"/>
    <property type="match status" value="1"/>
</dbReference>
<organism evidence="2">
    <name type="scientific">Physcomitrium patens</name>
    <name type="common">Spreading-leaved earth moss</name>
    <name type="synonym">Physcomitrella patens</name>
    <dbReference type="NCBI Taxonomy" id="3218"/>
    <lineage>
        <taxon>Eukaryota</taxon>
        <taxon>Viridiplantae</taxon>
        <taxon>Streptophyta</taxon>
        <taxon>Embryophyta</taxon>
        <taxon>Bryophyta</taxon>
        <taxon>Bryophytina</taxon>
        <taxon>Bryopsida</taxon>
        <taxon>Funariidae</taxon>
        <taxon>Funariales</taxon>
        <taxon>Funariaceae</taxon>
        <taxon>Physcomitrium</taxon>
    </lineage>
</organism>
<dbReference type="Gene3D" id="1.10.510.10">
    <property type="entry name" value="Transferase(Phosphotransferase) domain 1"/>
    <property type="match status" value="2"/>
</dbReference>
<dbReference type="Gene3D" id="2.100.10.30">
    <property type="entry name" value="Jacalin-like lectin domain"/>
    <property type="match status" value="1"/>
</dbReference>
<dbReference type="EnsemblPlants" id="Pp3c14_400V3.1">
    <property type="protein sequence ID" value="Pp3c14_400V3.1"/>
    <property type="gene ID" value="Pp3c14_400"/>
</dbReference>
<dbReference type="SUPFAM" id="SSF51101">
    <property type="entry name" value="Mannose-binding lectins"/>
    <property type="match status" value="1"/>
</dbReference>
<keyword evidence="4" id="KW-1185">Reference proteome</keyword>
<evidence type="ECO:0000313" key="2">
    <source>
        <dbReference type="EMBL" id="PNR40431.1"/>
    </source>
</evidence>
<dbReference type="FunCoup" id="A0A2K1JFX2">
    <property type="interactions" value="220"/>
</dbReference>
<dbReference type="InParanoid" id="A0A2K1JFX2"/>
<gene>
    <name evidence="2" type="ORF">PHYPA_017833</name>
</gene>